<feature type="compositionally biased region" description="Low complexity" evidence="1">
    <location>
        <begin position="31"/>
        <end position="42"/>
    </location>
</feature>
<proteinExistence type="predicted"/>
<gene>
    <name evidence="2" type="ORF">AVDCRST_MAG08-4349</name>
</gene>
<dbReference type="AlphaFoldDB" id="A0A6J4JUJ5"/>
<reference evidence="2" key="1">
    <citation type="submission" date="2020-02" db="EMBL/GenBank/DDBJ databases">
        <authorList>
            <person name="Meier V. D."/>
        </authorList>
    </citation>
    <scope>NUCLEOTIDE SEQUENCE</scope>
    <source>
        <strain evidence="2">AVDCRST_MAG08</strain>
    </source>
</reference>
<feature type="non-terminal residue" evidence="2">
    <location>
        <position position="1"/>
    </location>
</feature>
<accession>A0A6J4JUJ5</accession>
<evidence type="ECO:0000256" key="1">
    <source>
        <dbReference type="SAM" id="MobiDB-lite"/>
    </source>
</evidence>
<dbReference type="EMBL" id="CADCTG010000352">
    <property type="protein sequence ID" value="CAA9287925.1"/>
    <property type="molecule type" value="Genomic_DNA"/>
</dbReference>
<feature type="region of interest" description="Disordered" evidence="1">
    <location>
        <begin position="1"/>
        <end position="20"/>
    </location>
</feature>
<protein>
    <submittedName>
        <fullName evidence="2">Uncharacterized protein</fullName>
    </submittedName>
</protein>
<name>A0A6J4JUJ5_9PROT</name>
<sequence>VGVWGCSRRHRQTPSFEGENLAFRHRRARHGPLAAPEEPAGACGRQGGRM</sequence>
<feature type="region of interest" description="Disordered" evidence="1">
    <location>
        <begin position="29"/>
        <end position="50"/>
    </location>
</feature>
<feature type="non-terminal residue" evidence="2">
    <location>
        <position position="50"/>
    </location>
</feature>
<organism evidence="2">
    <name type="scientific">uncultured Acetobacteraceae bacterium</name>
    <dbReference type="NCBI Taxonomy" id="169975"/>
    <lineage>
        <taxon>Bacteria</taxon>
        <taxon>Pseudomonadati</taxon>
        <taxon>Pseudomonadota</taxon>
        <taxon>Alphaproteobacteria</taxon>
        <taxon>Acetobacterales</taxon>
        <taxon>Acetobacteraceae</taxon>
        <taxon>environmental samples</taxon>
    </lineage>
</organism>
<evidence type="ECO:0000313" key="2">
    <source>
        <dbReference type="EMBL" id="CAA9287925.1"/>
    </source>
</evidence>